<keyword evidence="2" id="KW-1185">Reference proteome</keyword>
<dbReference type="RefSeq" id="WP_344494904.1">
    <property type="nucleotide sequence ID" value="NZ_BAAAQX010000055.1"/>
</dbReference>
<comment type="caution">
    <text evidence="1">The sequence shown here is derived from an EMBL/GenBank/DDBJ whole genome shotgun (WGS) entry which is preliminary data.</text>
</comment>
<dbReference type="Proteomes" id="UP001499843">
    <property type="component" value="Unassembled WGS sequence"/>
</dbReference>
<organism evidence="1 2">
    <name type="scientific">Nonomuraea monospora</name>
    <dbReference type="NCBI Taxonomy" id="568818"/>
    <lineage>
        <taxon>Bacteria</taxon>
        <taxon>Bacillati</taxon>
        <taxon>Actinomycetota</taxon>
        <taxon>Actinomycetes</taxon>
        <taxon>Streptosporangiales</taxon>
        <taxon>Streptosporangiaceae</taxon>
        <taxon>Nonomuraea</taxon>
    </lineage>
</organism>
<evidence type="ECO:0000313" key="2">
    <source>
        <dbReference type="Proteomes" id="UP001499843"/>
    </source>
</evidence>
<reference evidence="1 2" key="1">
    <citation type="journal article" date="2019" name="Int. J. Syst. Evol. Microbiol.">
        <title>The Global Catalogue of Microorganisms (GCM) 10K type strain sequencing project: providing services to taxonomists for standard genome sequencing and annotation.</title>
        <authorList>
            <consortium name="The Broad Institute Genomics Platform"/>
            <consortium name="The Broad Institute Genome Sequencing Center for Infectious Disease"/>
            <person name="Wu L."/>
            <person name="Ma J."/>
        </authorList>
    </citation>
    <scope>NUCLEOTIDE SEQUENCE [LARGE SCALE GENOMIC DNA]</scope>
    <source>
        <strain evidence="1 2">JCM 16114</strain>
    </source>
</reference>
<protein>
    <submittedName>
        <fullName evidence="1">Uncharacterized protein</fullName>
    </submittedName>
</protein>
<sequence length="42" mass="4607">MPDIVIQTAAVTELKQFADRGHSLTIDSGCREIADYSLAWLA</sequence>
<gene>
    <name evidence="1" type="ORF">GCM10009850_113100</name>
</gene>
<evidence type="ECO:0000313" key="1">
    <source>
        <dbReference type="EMBL" id="GAA2215842.1"/>
    </source>
</evidence>
<dbReference type="EMBL" id="BAAAQX010000055">
    <property type="protein sequence ID" value="GAA2215842.1"/>
    <property type="molecule type" value="Genomic_DNA"/>
</dbReference>
<name>A0ABN3D208_9ACTN</name>
<proteinExistence type="predicted"/>
<accession>A0ABN3D208</accession>